<accession>A0A4Q1KAT0</accession>
<dbReference type="EMBL" id="SBKN01000002">
    <property type="protein sequence ID" value="RXR23293.1"/>
    <property type="molecule type" value="Genomic_DNA"/>
</dbReference>
<dbReference type="AlphaFoldDB" id="A0A4Q1KAT0"/>
<keyword evidence="2" id="KW-0732">Signal</keyword>
<keyword evidence="1" id="KW-0472">Membrane</keyword>
<comment type="caution">
    <text evidence="3">The sequence shown here is derived from an EMBL/GenBank/DDBJ whole genome shotgun (WGS) entry which is preliminary data.</text>
</comment>
<organism evidence="3 4">
    <name type="scientific">Flavobacterium stagni</name>
    <dbReference type="NCBI Taxonomy" id="2506421"/>
    <lineage>
        <taxon>Bacteria</taxon>
        <taxon>Pseudomonadati</taxon>
        <taxon>Bacteroidota</taxon>
        <taxon>Flavobacteriia</taxon>
        <taxon>Flavobacteriales</taxon>
        <taxon>Flavobacteriaceae</taxon>
        <taxon>Flavobacterium</taxon>
    </lineage>
</organism>
<dbReference type="RefSeq" id="WP_129460776.1">
    <property type="nucleotide sequence ID" value="NZ_SBKN01000002.1"/>
</dbReference>
<gene>
    <name evidence="3" type="ORF">EQG61_04805</name>
</gene>
<feature type="transmembrane region" description="Helical" evidence="1">
    <location>
        <begin position="101"/>
        <end position="121"/>
    </location>
</feature>
<protein>
    <submittedName>
        <fullName evidence="3">Uncharacterized protein</fullName>
    </submittedName>
</protein>
<keyword evidence="1" id="KW-1133">Transmembrane helix</keyword>
<evidence type="ECO:0000313" key="4">
    <source>
        <dbReference type="Proteomes" id="UP000289857"/>
    </source>
</evidence>
<evidence type="ECO:0000256" key="2">
    <source>
        <dbReference type="SAM" id="SignalP"/>
    </source>
</evidence>
<dbReference type="Proteomes" id="UP000289857">
    <property type="component" value="Unassembled WGS sequence"/>
</dbReference>
<evidence type="ECO:0000256" key="1">
    <source>
        <dbReference type="SAM" id="Phobius"/>
    </source>
</evidence>
<keyword evidence="4" id="KW-1185">Reference proteome</keyword>
<sequence>MKKAIPLLSFSLFISFTFPCFQMCSDASLLKRRHQETRQLEPAAPSKTEQIKPTHLWKEKGNATQVGWDAARAEWTFTTYEIALKSFQIDTVADLKERGTYPFLCFTGVVLFTVLLCYHAVRQRFASVFRISLINIALLVTAVGLWVYDKTLEELQQLKWGFYMVFITLVVLAVLSSFERRNKKHLDS</sequence>
<feature type="transmembrane region" description="Helical" evidence="1">
    <location>
        <begin position="160"/>
        <end position="178"/>
    </location>
</feature>
<feature type="transmembrane region" description="Helical" evidence="1">
    <location>
        <begin position="128"/>
        <end position="148"/>
    </location>
</feature>
<dbReference type="OrthoDB" id="1358502at2"/>
<feature type="signal peptide" evidence="2">
    <location>
        <begin position="1"/>
        <end position="22"/>
    </location>
</feature>
<evidence type="ECO:0000313" key="3">
    <source>
        <dbReference type="EMBL" id="RXR23293.1"/>
    </source>
</evidence>
<keyword evidence="1" id="KW-0812">Transmembrane</keyword>
<reference evidence="4" key="1">
    <citation type="submission" date="2019-01" db="EMBL/GenBank/DDBJ databases">
        <title>Cytophagaceae bacterium strain CAR-16.</title>
        <authorList>
            <person name="Chen W.-M."/>
        </authorList>
    </citation>
    <scope>NUCLEOTIDE SEQUENCE [LARGE SCALE GENOMIC DNA]</scope>
    <source>
        <strain evidence="4">WWJ-16</strain>
    </source>
</reference>
<feature type="chain" id="PRO_5020962328" evidence="2">
    <location>
        <begin position="23"/>
        <end position="188"/>
    </location>
</feature>
<proteinExistence type="predicted"/>
<name>A0A4Q1KAT0_9FLAO</name>